<dbReference type="EMBL" id="JWZX01001021">
    <property type="protein sequence ID" value="KOO34987.1"/>
    <property type="molecule type" value="Genomic_DNA"/>
</dbReference>
<sequence>MSMSVGAIVAFYCFCSGGMLVLNKLAVHHIHAPAFVTVVQFVATAVGVMAGWACGALELDTLEWRKVKHFVVYILAFSGGTWANMKVLMVANVETIIVFRSCAPICVSVLDYIFYNRALPSRRSCLAMVLIVLGASAYVALDSKSGQTLAERETQQAAYTWVAVWFVLLIFQLTYGKTLVSGLGLQSIWSPVLYTNALAIAPTALIGVVAGDFEALATTDWTLQALGMLALSCVAGIGISWSGFKCQSVVTATAYTVVGVMNKLLTVLINVLIWDKHASPGGIAALCVCLGGGSLYQQAPLRRQDYLPVRTQDSEIKTPVAEVALTAREGRSQAERKV</sequence>
<feature type="transmembrane region" description="Helical" evidence="5">
    <location>
        <begin position="70"/>
        <end position="91"/>
    </location>
</feature>
<evidence type="ECO:0000313" key="7">
    <source>
        <dbReference type="Proteomes" id="UP000037460"/>
    </source>
</evidence>
<keyword evidence="2 5" id="KW-0812">Transmembrane</keyword>
<proteinExistence type="predicted"/>
<feature type="transmembrane region" description="Helical" evidence="5">
    <location>
        <begin position="192"/>
        <end position="211"/>
    </location>
</feature>
<reference evidence="7" key="1">
    <citation type="journal article" date="2015" name="PLoS Genet.">
        <title>Genome Sequence and Transcriptome Analyses of Chrysochromulina tobin: Metabolic Tools for Enhanced Algal Fitness in the Prominent Order Prymnesiales (Haptophyceae).</title>
        <authorList>
            <person name="Hovde B.T."/>
            <person name="Deodato C.R."/>
            <person name="Hunsperger H.M."/>
            <person name="Ryken S.A."/>
            <person name="Yost W."/>
            <person name="Jha R.K."/>
            <person name="Patterson J."/>
            <person name="Monnat R.J. Jr."/>
            <person name="Barlow S.B."/>
            <person name="Starkenburg S.R."/>
            <person name="Cattolico R.A."/>
        </authorList>
    </citation>
    <scope>NUCLEOTIDE SEQUENCE</scope>
    <source>
        <strain evidence="7">CCMP291</strain>
    </source>
</reference>
<evidence type="ECO:0000256" key="3">
    <source>
        <dbReference type="ARBA" id="ARBA00022989"/>
    </source>
</evidence>
<feature type="transmembrane region" description="Helical" evidence="5">
    <location>
        <begin position="161"/>
        <end position="180"/>
    </location>
</feature>
<keyword evidence="3 5" id="KW-1133">Transmembrane helix</keyword>
<dbReference type="AlphaFoldDB" id="A0A0M0K8T6"/>
<comment type="caution">
    <text evidence="6">The sequence shown here is derived from an EMBL/GenBank/DDBJ whole genome shotgun (WGS) entry which is preliminary data.</text>
</comment>
<organism evidence="6 7">
    <name type="scientific">Chrysochromulina tobinii</name>
    <dbReference type="NCBI Taxonomy" id="1460289"/>
    <lineage>
        <taxon>Eukaryota</taxon>
        <taxon>Haptista</taxon>
        <taxon>Haptophyta</taxon>
        <taxon>Prymnesiophyceae</taxon>
        <taxon>Prymnesiales</taxon>
        <taxon>Chrysochromulinaceae</taxon>
        <taxon>Chrysochromulina</taxon>
    </lineage>
</organism>
<gene>
    <name evidence="6" type="ORF">Ctob_013917</name>
</gene>
<name>A0A0M0K8T6_9EUKA</name>
<evidence type="ECO:0000256" key="2">
    <source>
        <dbReference type="ARBA" id="ARBA00022692"/>
    </source>
</evidence>
<evidence type="ECO:0000313" key="6">
    <source>
        <dbReference type="EMBL" id="KOO34987.1"/>
    </source>
</evidence>
<keyword evidence="7" id="KW-1185">Reference proteome</keyword>
<dbReference type="PANTHER" id="PTHR11132">
    <property type="entry name" value="SOLUTE CARRIER FAMILY 35"/>
    <property type="match status" value="1"/>
</dbReference>
<evidence type="ECO:0000256" key="5">
    <source>
        <dbReference type="SAM" id="Phobius"/>
    </source>
</evidence>
<accession>A0A0M0K8T6</accession>
<comment type="subcellular location">
    <subcellularLocation>
        <location evidence="1">Membrane</location>
        <topology evidence="1">Multi-pass membrane protein</topology>
    </subcellularLocation>
</comment>
<feature type="transmembrane region" description="Helical" evidence="5">
    <location>
        <begin position="253"/>
        <end position="273"/>
    </location>
</feature>
<dbReference type="GO" id="GO:0016020">
    <property type="term" value="C:membrane"/>
    <property type="evidence" value="ECO:0007669"/>
    <property type="project" value="UniProtKB-SubCell"/>
</dbReference>
<feature type="transmembrane region" description="Helical" evidence="5">
    <location>
        <begin position="124"/>
        <end position="141"/>
    </location>
</feature>
<dbReference type="OrthoDB" id="417037at2759"/>
<keyword evidence="4 5" id="KW-0472">Membrane</keyword>
<evidence type="ECO:0000256" key="4">
    <source>
        <dbReference type="ARBA" id="ARBA00023136"/>
    </source>
</evidence>
<feature type="transmembrane region" description="Helical" evidence="5">
    <location>
        <begin position="223"/>
        <end position="241"/>
    </location>
</feature>
<protein>
    <submittedName>
        <fullName evidence="6">Drug metabolite transporter superfamily</fullName>
    </submittedName>
</protein>
<feature type="transmembrane region" description="Helical" evidence="5">
    <location>
        <begin position="279"/>
        <end position="296"/>
    </location>
</feature>
<dbReference type="Proteomes" id="UP000037460">
    <property type="component" value="Unassembled WGS sequence"/>
</dbReference>
<feature type="transmembrane region" description="Helical" evidence="5">
    <location>
        <begin position="30"/>
        <end position="58"/>
    </location>
</feature>
<dbReference type="InterPro" id="IPR050186">
    <property type="entry name" value="TPT_transporter"/>
</dbReference>
<evidence type="ECO:0000256" key="1">
    <source>
        <dbReference type="ARBA" id="ARBA00004141"/>
    </source>
</evidence>